<feature type="domain" description="RsdA/BaiN/AoA(So)-like insert" evidence="5">
    <location>
        <begin position="190"/>
        <end position="347"/>
    </location>
</feature>
<evidence type="ECO:0000313" key="7">
    <source>
        <dbReference type="Proteomes" id="UP001519306"/>
    </source>
</evidence>
<dbReference type="InterPro" id="IPR055178">
    <property type="entry name" value="RsdA/BaiN/AoA(So)-like_dom"/>
</dbReference>
<evidence type="ECO:0000256" key="1">
    <source>
        <dbReference type="ARBA" id="ARBA00001974"/>
    </source>
</evidence>
<dbReference type="Pfam" id="PF03486">
    <property type="entry name" value="HI0933_like"/>
    <property type="match status" value="1"/>
</dbReference>
<reference evidence="6 7" key="1">
    <citation type="submission" date="2021-03" db="EMBL/GenBank/DDBJ databases">
        <title>Genomic Encyclopedia of Type Strains, Phase IV (KMG-IV): sequencing the most valuable type-strain genomes for metagenomic binning, comparative biology and taxonomic classification.</title>
        <authorList>
            <person name="Goeker M."/>
        </authorList>
    </citation>
    <scope>NUCLEOTIDE SEQUENCE [LARGE SCALE GENOMIC DNA]</scope>
    <source>
        <strain evidence="6 7">DSM 27563</strain>
    </source>
</reference>
<comment type="cofactor">
    <cofactor evidence="1">
        <name>FAD</name>
        <dbReference type="ChEBI" id="CHEBI:57692"/>
    </cofactor>
</comment>
<feature type="domain" description="RsdA/BaiN/AoA(So)-like Rossmann fold-like" evidence="4">
    <location>
        <begin position="3"/>
        <end position="401"/>
    </location>
</feature>
<comment type="caution">
    <text evidence="6">The sequence shown here is derived from an EMBL/GenBank/DDBJ whole genome shotgun (WGS) entry which is preliminary data.</text>
</comment>
<dbReference type="SUPFAM" id="SSF160996">
    <property type="entry name" value="HI0933 insert domain-like"/>
    <property type="match status" value="1"/>
</dbReference>
<dbReference type="Gene3D" id="2.40.30.10">
    <property type="entry name" value="Translation factors"/>
    <property type="match status" value="1"/>
</dbReference>
<dbReference type="RefSeq" id="WP_210060289.1">
    <property type="nucleotide sequence ID" value="NZ_JAGGLJ010000004.1"/>
</dbReference>
<proteinExistence type="predicted"/>
<dbReference type="InterPro" id="IPR036188">
    <property type="entry name" value="FAD/NAD-bd_sf"/>
</dbReference>
<keyword evidence="3" id="KW-0274">FAD</keyword>
<dbReference type="EMBL" id="JAGGLJ010000004">
    <property type="protein sequence ID" value="MBP2024983.1"/>
    <property type="molecule type" value="Genomic_DNA"/>
</dbReference>
<dbReference type="SUPFAM" id="SSF51905">
    <property type="entry name" value="FAD/NAD(P)-binding domain"/>
    <property type="match status" value="1"/>
</dbReference>
<dbReference type="Gene3D" id="1.10.8.260">
    <property type="entry name" value="HI0933 insert domain-like"/>
    <property type="match status" value="1"/>
</dbReference>
<protein>
    <submittedName>
        <fullName evidence="6">Rossmann fold flavoprotein</fullName>
    </submittedName>
</protein>
<dbReference type="InterPro" id="IPR023166">
    <property type="entry name" value="BaiN-like_dom_sf"/>
</dbReference>
<evidence type="ECO:0000256" key="2">
    <source>
        <dbReference type="ARBA" id="ARBA00022630"/>
    </source>
</evidence>
<evidence type="ECO:0000313" key="6">
    <source>
        <dbReference type="EMBL" id="MBP2024983.1"/>
    </source>
</evidence>
<evidence type="ECO:0000256" key="3">
    <source>
        <dbReference type="ARBA" id="ARBA00022827"/>
    </source>
</evidence>
<accession>A0ABS4KB40</accession>
<gene>
    <name evidence="6" type="ORF">J2Z71_000508</name>
</gene>
<dbReference type="NCBIfam" id="TIGR00275">
    <property type="entry name" value="aminoacetone oxidase family FAD-binding enzyme"/>
    <property type="match status" value="1"/>
</dbReference>
<keyword evidence="2" id="KW-0285">Flavoprotein</keyword>
<dbReference type="PRINTS" id="PR00368">
    <property type="entry name" value="FADPNR"/>
</dbReference>
<sequence length="405" mass="45086">MKKVAVIGAGPAGMLAAFFSSKNGAETILIDKNEKLGKKLFITGKGRCNLTNSKDISEFFDEIPRNEKFLYSALYSFSNVETMKLFESYGLKLKEERGNRVFPKSDKSSDVIATYEKMLKEENVKIKLNTEVKSIKKKEGFFVIDTSKGFIECDSVIVATGGVSYSSTGSTGDGYKFAKDFDLKVENQIPALVPIRLRDDFLEELQGLSLKNVSLKVYRNKKLYHEEFGEMLFSHFGITGPIVLRSSSIINRMKNIKITIDLKPAISKDTLENRILKDFEKYKNKEIKNALFDLLPKKLIPIVIELSNIDDKKAVNQITKEERLSLVNTLKDFPLNYAGLLDINAGIVTSGGVSVREIDPSTMESKKVKGLYFCGEVLDIDAFTGGFNIQIANSTGYIAGSSASL</sequence>
<organism evidence="6 7">
    <name type="scientific">Peptoniphilus stercorisuis</name>
    <dbReference type="NCBI Taxonomy" id="1436965"/>
    <lineage>
        <taxon>Bacteria</taxon>
        <taxon>Bacillati</taxon>
        <taxon>Bacillota</taxon>
        <taxon>Tissierellia</taxon>
        <taxon>Tissierellales</taxon>
        <taxon>Peptoniphilaceae</taxon>
        <taxon>Peptoniphilus</taxon>
    </lineage>
</organism>
<dbReference type="InterPro" id="IPR004792">
    <property type="entry name" value="BaiN-like"/>
</dbReference>
<name>A0ABS4KB40_9FIRM</name>
<dbReference type="Proteomes" id="UP001519306">
    <property type="component" value="Unassembled WGS sequence"/>
</dbReference>
<dbReference type="InterPro" id="IPR057661">
    <property type="entry name" value="RsdA/BaiN/AoA(So)_Rossmann"/>
</dbReference>
<keyword evidence="7" id="KW-1185">Reference proteome</keyword>
<dbReference type="Gene3D" id="3.50.50.60">
    <property type="entry name" value="FAD/NAD(P)-binding domain"/>
    <property type="match status" value="1"/>
</dbReference>
<dbReference type="PRINTS" id="PR00411">
    <property type="entry name" value="PNDRDTASEI"/>
</dbReference>
<evidence type="ECO:0000259" key="5">
    <source>
        <dbReference type="Pfam" id="PF22780"/>
    </source>
</evidence>
<dbReference type="PANTHER" id="PTHR42887:SF2">
    <property type="entry name" value="OS12G0638800 PROTEIN"/>
    <property type="match status" value="1"/>
</dbReference>
<evidence type="ECO:0000259" key="4">
    <source>
        <dbReference type="Pfam" id="PF03486"/>
    </source>
</evidence>
<dbReference type="Pfam" id="PF22780">
    <property type="entry name" value="HI0933_like_1st"/>
    <property type="match status" value="1"/>
</dbReference>
<dbReference type="PANTHER" id="PTHR42887">
    <property type="entry name" value="OS12G0638800 PROTEIN"/>
    <property type="match status" value="1"/>
</dbReference>